<evidence type="ECO:0000256" key="13">
    <source>
        <dbReference type="ARBA" id="ARBA00023157"/>
    </source>
</evidence>
<dbReference type="GO" id="GO:0030446">
    <property type="term" value="C:hyphal cell wall"/>
    <property type="evidence" value="ECO:0007669"/>
    <property type="project" value="TreeGrafter"/>
</dbReference>
<name>A0A8H6C0G3_CANAX</name>
<comment type="similarity">
    <text evidence="3">Belongs to the ALS family.</text>
</comment>
<feature type="signal peptide" evidence="17">
    <location>
        <begin position="1"/>
        <end position="17"/>
    </location>
</feature>
<feature type="region of interest" description="Disordered" evidence="16">
    <location>
        <begin position="910"/>
        <end position="963"/>
    </location>
</feature>
<sequence length="1347" mass="141803">MLQQFTLLFLYLSFATAKAITGIFNSIDSLTWSNAGNYAFKGPGYPTWNAVLGWSLDGTSANPGDTFILNMPCVFKFTASQKSVDLTADGVKYATCQFYSGEEFTTFSSLKCTVNNNLRSSIKALGTVTLPIAFNVGGTGSSVDLEDSKCFTAGTNTVTFNDGSKKLSIAVNFEKSTVDQSGYLTTSRFMPSLNKIATLYVAPQCENGYTSGTMGFSTSYGDVAIDCSNVHIGISKGVNDWNHPVTSESFSYTKSCSSFGISITYQNVPAGYRPFIDAYISPSDNNQYQLSYKNDYTCVDDYWQHAPFTLRWTGYKNSDAGSNGIVIVATTRTVTDSTTAVTTLPFNPSVDKTKTIEILQPIPTTTITTSYVGVTTSYSTKTAPIGETATVIVDVPYHTTTTVTSKWTGTITTTTTRTNPTDSIDTVVVQVPLPNPTTTTTQFWSESFTSTTTITNSLKGTDSVIVREPHNPTVTTTEFWSESYATTETITNGPEGTDSVIVREPHNPTVTTTEFWSESYATTETVTNKPEGTDSVIVKEPYNPTVTTTEFWSESYATTETITTGPLGTDSIVIHDPLEESSSTTAIESSDSNISSSAQESSSSVEQSSSIVGLSSSSDIPLSSDMPSSSSTGLTSSESSTVSSYDSDSSSSSELSTFSSSESYSSSISDTTNFWDSSSSDLESTSITWSSSIDAQSSQSVQSVSNSISTSQETTSSSGEESNTSVTDILVSSDASSILNSDISSYYPSSTISLSDDFPHTIAGEPDSRSSSSIASTVEISSDLVSLTSDPTSSFDSSSSLNSDSSSSPFSDESDISASSSFSTLVAPSFSLSSSSSLSLIYPHYVNSTTYHASESESSSVASPSMASESANDDTHTLSESTDTTSSIGTDSSTVTFCRRDNGDGCIVTGIPSSSIDSEQTSDVTTTSSFVASSTPTSAEQSITDNPNIDSSQTSASSSTKSSVSVSDTVVNSILLSETSTLSSDDSTSSDTSISSTTNSDTGNINAGSSHTSTASIKESSIQKTGVTLSSSYLSTKLSSTSDITIELITTELITTELTTIEDNEPNTFTSTPSSHSEIFSSDNSVLSKQVDRESTIKTSPTTDVTTVSSLSVHSTEASTATLGENSFSNVASTPSNIATSLRSTSSSSNHATESSGTVKSEASAEAIPSPPTSTDNRLSYSTEEAKGITYANSGSTNNLINESQVAAPTDSTSVLIENPVVTSTFDDNSSAAVDQPSKTKSIEESIMNPDSTNETNNGFIATLSQAQVPSSSIHSELISTTTAKTTDASMNGDSAASNSQPTTLIQQVATSSYNQPLITTYAGSSSATKHPSWLLKFISVALFFFL</sequence>
<keyword evidence="5" id="KW-0134">Cell wall</keyword>
<dbReference type="InterPro" id="IPR043063">
    <property type="entry name" value="Agglutinin-like_N_N2"/>
</dbReference>
<keyword evidence="7" id="KW-0336">GPI-anchor</keyword>
<dbReference type="SMART" id="SM01056">
    <property type="entry name" value="Candida_ALS_N"/>
    <property type="match status" value="1"/>
</dbReference>
<evidence type="ECO:0000256" key="6">
    <source>
        <dbReference type="ARBA" id="ARBA00022525"/>
    </source>
</evidence>
<keyword evidence="4" id="KW-1003">Cell membrane</keyword>
<dbReference type="InterPro" id="IPR008966">
    <property type="entry name" value="Adhesion_dom_sf"/>
</dbReference>
<dbReference type="GO" id="GO:0009986">
    <property type="term" value="C:cell surface"/>
    <property type="evidence" value="ECO:0007669"/>
    <property type="project" value="TreeGrafter"/>
</dbReference>
<organism evidence="19 20">
    <name type="scientific">Candida albicans</name>
    <name type="common">Yeast</name>
    <dbReference type="NCBI Taxonomy" id="5476"/>
    <lineage>
        <taxon>Eukaryota</taxon>
        <taxon>Fungi</taxon>
        <taxon>Dikarya</taxon>
        <taxon>Ascomycota</taxon>
        <taxon>Saccharomycotina</taxon>
        <taxon>Pichiomycetes</taxon>
        <taxon>Debaryomycetaceae</taxon>
        <taxon>Candida/Lodderomyces clade</taxon>
        <taxon>Candida</taxon>
    </lineage>
</organism>
<keyword evidence="15" id="KW-0449">Lipoprotein</keyword>
<keyword evidence="12" id="KW-0472">Membrane</keyword>
<dbReference type="GO" id="GO:0098552">
    <property type="term" value="C:side of membrane"/>
    <property type="evidence" value="ECO:0007669"/>
    <property type="project" value="UniProtKB-KW"/>
</dbReference>
<dbReference type="InterPro" id="IPR011252">
    <property type="entry name" value="Fibrogen-bd_dom1"/>
</dbReference>
<evidence type="ECO:0000256" key="11">
    <source>
        <dbReference type="ARBA" id="ARBA00023026"/>
    </source>
</evidence>
<evidence type="ECO:0000313" key="19">
    <source>
        <dbReference type="EMBL" id="KAF6070731.1"/>
    </source>
</evidence>
<dbReference type="FunFam" id="2.60.40.1280:FF:000001">
    <property type="entry name" value="Agglutinin-like protein 3"/>
    <property type="match status" value="1"/>
</dbReference>
<dbReference type="GO" id="GO:0043709">
    <property type="term" value="P:cell adhesion involved in single-species biofilm formation"/>
    <property type="evidence" value="ECO:0007669"/>
    <property type="project" value="TreeGrafter"/>
</dbReference>
<evidence type="ECO:0000256" key="16">
    <source>
        <dbReference type="SAM" id="MobiDB-lite"/>
    </source>
</evidence>
<evidence type="ECO:0000313" key="20">
    <source>
        <dbReference type="Proteomes" id="UP000536275"/>
    </source>
</evidence>
<feature type="region of interest" description="Disordered" evidence="16">
    <location>
        <begin position="857"/>
        <end position="894"/>
    </location>
</feature>
<comment type="subcellular location">
    <subcellularLocation>
        <location evidence="2">Cell membrane</location>
        <topology evidence="2">Lipid-anchor</topology>
        <topology evidence="2">GPI-anchor</topology>
    </subcellularLocation>
    <subcellularLocation>
        <location evidence="1">Secreted</location>
        <location evidence="1">Cell wall</location>
    </subcellularLocation>
</comment>
<protein>
    <submittedName>
        <fullName evidence="19">Agglutinin-like protein 5</fullName>
    </submittedName>
</protein>
<evidence type="ECO:0000256" key="10">
    <source>
        <dbReference type="ARBA" id="ARBA00022889"/>
    </source>
</evidence>
<reference evidence="19 20" key="1">
    <citation type="submission" date="2020-03" db="EMBL/GenBank/DDBJ databases">
        <title>FDA dAtabase for Regulatory Grade micrObial Sequences (FDA-ARGOS): Supporting development and validation of Infectious Disease Dx tests.</title>
        <authorList>
            <person name="Campos J."/>
            <person name="Goldberg B."/>
            <person name="Tallon L."/>
            <person name="Sadzewicz L."/>
            <person name="Vavikolanu K."/>
            <person name="Mehta A."/>
            <person name="Aluvathingal J."/>
            <person name="Nadendla S."/>
            <person name="Nandy P."/>
            <person name="Geyer C."/>
            <person name="Yan Y."/>
            <person name="Sichtig H."/>
        </authorList>
    </citation>
    <scope>NUCLEOTIDE SEQUENCE [LARGE SCALE GENOMIC DNA]</scope>
    <source>
        <strain evidence="19 20">FDAARGOS_656</strain>
    </source>
</reference>
<dbReference type="Pfam" id="PF11766">
    <property type="entry name" value="Candida_ALS_N"/>
    <property type="match status" value="1"/>
</dbReference>
<gene>
    <name evidence="19" type="primary">ALS5</name>
    <name evidence="19" type="ORF">FOB64_001822</name>
</gene>
<evidence type="ECO:0000256" key="8">
    <source>
        <dbReference type="ARBA" id="ARBA00022729"/>
    </source>
</evidence>
<keyword evidence="10" id="KW-0130">Cell adhesion</keyword>
<evidence type="ECO:0000256" key="3">
    <source>
        <dbReference type="ARBA" id="ARBA00007021"/>
    </source>
</evidence>
<dbReference type="PANTHER" id="PTHR33793:SF2">
    <property type="entry name" value="AGGLUTININ-LIKE PROTEIN 6"/>
    <property type="match status" value="1"/>
</dbReference>
<evidence type="ECO:0000256" key="5">
    <source>
        <dbReference type="ARBA" id="ARBA00022512"/>
    </source>
</evidence>
<dbReference type="FunFam" id="2.60.40.2430:FF:000001">
    <property type="entry name" value="Agglutinin-like protein 3"/>
    <property type="match status" value="1"/>
</dbReference>
<feature type="region of interest" description="Disordered" evidence="16">
    <location>
        <begin position="704"/>
        <end position="725"/>
    </location>
</feature>
<evidence type="ECO:0000256" key="4">
    <source>
        <dbReference type="ARBA" id="ARBA00022475"/>
    </source>
</evidence>
<feature type="region of interest" description="Disordered" evidence="16">
    <location>
        <begin position="1062"/>
        <end position="1111"/>
    </location>
</feature>
<feature type="chain" id="PRO_5034686971" evidence="17">
    <location>
        <begin position="18"/>
        <end position="1347"/>
    </location>
</feature>
<dbReference type="Pfam" id="PF05792">
    <property type="entry name" value="Candida_ALS"/>
    <property type="match status" value="6"/>
</dbReference>
<evidence type="ECO:0000259" key="18">
    <source>
        <dbReference type="SMART" id="SM01056"/>
    </source>
</evidence>
<dbReference type="GO" id="GO:0030445">
    <property type="term" value="C:yeast-form cell wall"/>
    <property type="evidence" value="ECO:0007669"/>
    <property type="project" value="TreeGrafter"/>
</dbReference>
<feature type="compositionally biased region" description="Low complexity" evidence="16">
    <location>
        <begin position="879"/>
        <end position="894"/>
    </location>
</feature>
<evidence type="ECO:0000256" key="2">
    <source>
        <dbReference type="ARBA" id="ARBA00004609"/>
    </source>
</evidence>
<feature type="compositionally biased region" description="Low complexity" evidence="16">
    <location>
        <begin position="980"/>
        <end position="1006"/>
    </location>
</feature>
<evidence type="ECO:0000256" key="12">
    <source>
        <dbReference type="ARBA" id="ARBA00023136"/>
    </source>
</evidence>
<keyword evidence="11" id="KW-0843">Virulence</keyword>
<feature type="compositionally biased region" description="Low complexity" evidence="16">
    <location>
        <begin position="1097"/>
        <end position="1111"/>
    </location>
</feature>
<dbReference type="GO" id="GO:0043710">
    <property type="term" value="P:cell adhesion involved in multi-species biofilm formation"/>
    <property type="evidence" value="ECO:0007669"/>
    <property type="project" value="UniProtKB-ARBA"/>
</dbReference>
<feature type="compositionally biased region" description="Polar residues" evidence="16">
    <location>
        <begin position="1007"/>
        <end position="1021"/>
    </location>
</feature>
<evidence type="ECO:0000256" key="17">
    <source>
        <dbReference type="SAM" id="SignalP"/>
    </source>
</evidence>
<dbReference type="InterPro" id="IPR024672">
    <property type="entry name" value="Agglutinin-like_N"/>
</dbReference>
<feature type="region of interest" description="Disordered" evidence="16">
    <location>
        <begin position="580"/>
        <end position="678"/>
    </location>
</feature>
<feature type="compositionally biased region" description="Polar residues" evidence="16">
    <location>
        <begin position="940"/>
        <end position="950"/>
    </location>
</feature>
<evidence type="ECO:0000256" key="1">
    <source>
        <dbReference type="ARBA" id="ARBA00004191"/>
    </source>
</evidence>
<dbReference type="Gene3D" id="2.60.40.1280">
    <property type="match status" value="1"/>
</dbReference>
<keyword evidence="8 17" id="KW-0732">Signal</keyword>
<keyword evidence="13" id="KW-1015">Disulfide bond</keyword>
<dbReference type="Gene3D" id="2.60.40.2430">
    <property type="entry name" value="Agglutinin-like protein, N-terminal domain, N2 subdomain"/>
    <property type="match status" value="1"/>
</dbReference>
<feature type="compositionally biased region" description="Low complexity" evidence="16">
    <location>
        <begin position="857"/>
        <end position="870"/>
    </location>
</feature>
<dbReference type="EMBL" id="JABWAD010000022">
    <property type="protein sequence ID" value="KAF6070731.1"/>
    <property type="molecule type" value="Genomic_DNA"/>
</dbReference>
<accession>A0A8H6C0G3</accession>
<feature type="region of interest" description="Disordered" evidence="16">
    <location>
        <begin position="1139"/>
        <end position="1180"/>
    </location>
</feature>
<proteinExistence type="inferred from homology"/>
<feature type="compositionally biased region" description="Low complexity" evidence="16">
    <location>
        <begin position="951"/>
        <end position="963"/>
    </location>
</feature>
<dbReference type="InterPro" id="IPR008440">
    <property type="entry name" value="Agglutinin-like_ALS_rpt"/>
</dbReference>
<dbReference type="InterPro" id="IPR033504">
    <property type="entry name" value="ALS"/>
</dbReference>
<dbReference type="GO" id="GO:0098609">
    <property type="term" value="P:cell-cell adhesion"/>
    <property type="evidence" value="ECO:0007669"/>
    <property type="project" value="TreeGrafter"/>
</dbReference>
<dbReference type="GO" id="GO:0044011">
    <property type="term" value="P:single-species biofilm formation on inanimate substrate"/>
    <property type="evidence" value="ECO:0007669"/>
    <property type="project" value="TreeGrafter"/>
</dbReference>
<evidence type="ECO:0000256" key="14">
    <source>
        <dbReference type="ARBA" id="ARBA00023180"/>
    </source>
</evidence>
<dbReference type="Proteomes" id="UP000536275">
    <property type="component" value="Unassembled WGS sequence"/>
</dbReference>
<dbReference type="PANTHER" id="PTHR33793">
    <property type="entry name" value="ALPHA-AGGLUTININ"/>
    <property type="match status" value="1"/>
</dbReference>
<feature type="domain" description="Agglutinin-like protein N-terminal" evidence="18">
    <location>
        <begin position="53"/>
        <end position="298"/>
    </location>
</feature>
<keyword evidence="9" id="KW-0677">Repeat</keyword>
<evidence type="ECO:0000256" key="7">
    <source>
        <dbReference type="ARBA" id="ARBA00022622"/>
    </source>
</evidence>
<dbReference type="GO" id="GO:1903561">
    <property type="term" value="C:extracellular vesicle"/>
    <property type="evidence" value="ECO:0007669"/>
    <property type="project" value="TreeGrafter"/>
</dbReference>
<feature type="region of interest" description="Disordered" evidence="16">
    <location>
        <begin position="789"/>
        <end position="813"/>
    </location>
</feature>
<keyword evidence="6" id="KW-0964">Secreted</keyword>
<feature type="compositionally biased region" description="Polar residues" evidence="16">
    <location>
        <begin position="1066"/>
        <end position="1088"/>
    </location>
</feature>
<feature type="region of interest" description="Disordered" evidence="16">
    <location>
        <begin position="980"/>
        <end position="1021"/>
    </location>
</feature>
<dbReference type="SUPFAM" id="SSF49401">
    <property type="entry name" value="Bacterial adhesins"/>
    <property type="match status" value="1"/>
</dbReference>
<keyword evidence="14" id="KW-0325">Glycoprotein</keyword>
<evidence type="ECO:0000256" key="15">
    <source>
        <dbReference type="ARBA" id="ARBA00023288"/>
    </source>
</evidence>
<dbReference type="GO" id="GO:0030448">
    <property type="term" value="P:hyphal growth"/>
    <property type="evidence" value="ECO:0007669"/>
    <property type="project" value="TreeGrafter"/>
</dbReference>
<comment type="caution">
    <text evidence="19">The sequence shown here is derived from an EMBL/GenBank/DDBJ whole genome shotgun (WGS) entry which is preliminary data.</text>
</comment>
<feature type="compositionally biased region" description="Low complexity" evidence="16">
    <location>
        <begin position="921"/>
        <end position="939"/>
    </location>
</feature>
<feature type="compositionally biased region" description="Low complexity" evidence="16">
    <location>
        <begin position="1140"/>
        <end position="1158"/>
    </location>
</feature>
<evidence type="ECO:0000256" key="9">
    <source>
        <dbReference type="ARBA" id="ARBA00022737"/>
    </source>
</evidence>
<dbReference type="GO" id="GO:0005886">
    <property type="term" value="C:plasma membrane"/>
    <property type="evidence" value="ECO:0007669"/>
    <property type="project" value="UniProtKB-SubCell"/>
</dbReference>